<dbReference type="AlphaFoldDB" id="A0A9W8TFS8"/>
<evidence type="ECO:0000313" key="1">
    <source>
        <dbReference type="EMBL" id="KAJ3517227.1"/>
    </source>
</evidence>
<keyword evidence="2" id="KW-1185">Reference proteome</keyword>
<evidence type="ECO:0008006" key="3">
    <source>
        <dbReference type="Google" id="ProtNLM"/>
    </source>
</evidence>
<evidence type="ECO:0000313" key="2">
    <source>
        <dbReference type="Proteomes" id="UP001148786"/>
    </source>
</evidence>
<proteinExistence type="predicted"/>
<accession>A0A9W8TFS8</accession>
<dbReference type="OrthoDB" id="5987198at2759"/>
<dbReference type="SUPFAM" id="SSF56112">
    <property type="entry name" value="Protein kinase-like (PK-like)"/>
    <property type="match status" value="1"/>
</dbReference>
<reference evidence="1" key="1">
    <citation type="submission" date="2022-07" db="EMBL/GenBank/DDBJ databases">
        <title>Genome Sequence of Agrocybe chaxingu.</title>
        <authorList>
            <person name="Buettner E."/>
        </authorList>
    </citation>
    <scope>NUCLEOTIDE SEQUENCE</scope>
    <source>
        <strain evidence="1">MP-N11</strain>
    </source>
</reference>
<dbReference type="EMBL" id="JANKHO010000026">
    <property type="protein sequence ID" value="KAJ3517227.1"/>
    <property type="molecule type" value="Genomic_DNA"/>
</dbReference>
<dbReference type="Proteomes" id="UP001148786">
    <property type="component" value="Unassembled WGS sequence"/>
</dbReference>
<sequence length="349" mass="40020">MAIQKSSSSESLFPELARTTLDEKLAINQTGKPPGWIPAKIGGNVRTRVWAVDGARVMFKRVRLSEYPDEVEIAQTLSSEQYTSDPRNHSVPFLEVLEVPGLDDTRILVMPLLYPYNYPVFKTIGEVIDYLRQIIEVRFLSPRNVKDQRDYKLNNTMAASLDLYSQPPHPFSTTHNYDFSGIPEQRSTRTETPINYHVIDFGLSRKYASKEGNLEAPPWGGYSGFVPEFKTRKPCDPFPVDVFYLGYLIRSHFVVGTETEGPMRGMKFLDQLTLDMTANNPKARPPIDEVRDRFERLVKSLSWMELRSPALYPKHQQWTLARSMAHWKKQLHFTLRRVPAIPSAPSAKT</sequence>
<organism evidence="1 2">
    <name type="scientific">Agrocybe chaxingu</name>
    <dbReference type="NCBI Taxonomy" id="84603"/>
    <lineage>
        <taxon>Eukaryota</taxon>
        <taxon>Fungi</taxon>
        <taxon>Dikarya</taxon>
        <taxon>Basidiomycota</taxon>
        <taxon>Agaricomycotina</taxon>
        <taxon>Agaricomycetes</taxon>
        <taxon>Agaricomycetidae</taxon>
        <taxon>Agaricales</taxon>
        <taxon>Agaricineae</taxon>
        <taxon>Strophariaceae</taxon>
        <taxon>Agrocybe</taxon>
    </lineage>
</organism>
<name>A0A9W8TFS8_9AGAR</name>
<gene>
    <name evidence="1" type="ORF">NLJ89_g636</name>
</gene>
<dbReference type="InterPro" id="IPR011009">
    <property type="entry name" value="Kinase-like_dom_sf"/>
</dbReference>
<comment type="caution">
    <text evidence="1">The sequence shown here is derived from an EMBL/GenBank/DDBJ whole genome shotgun (WGS) entry which is preliminary data.</text>
</comment>
<protein>
    <recommendedName>
        <fullName evidence="3">Protein kinase domain-containing protein</fullName>
    </recommendedName>
</protein>